<dbReference type="Proteomes" id="UP001501666">
    <property type="component" value="Unassembled WGS sequence"/>
</dbReference>
<proteinExistence type="predicted"/>
<dbReference type="RefSeq" id="WP_346156333.1">
    <property type="nucleotide sequence ID" value="NZ_BAAATE010000046.1"/>
</dbReference>
<dbReference type="CDD" id="cd01292">
    <property type="entry name" value="metallo-dependent_hydrolases"/>
    <property type="match status" value="1"/>
</dbReference>
<dbReference type="Gene3D" id="3.20.20.140">
    <property type="entry name" value="Metal-dependent hydrolases"/>
    <property type="match status" value="1"/>
</dbReference>
<evidence type="ECO:0000259" key="2">
    <source>
        <dbReference type="Pfam" id="PF04909"/>
    </source>
</evidence>
<accession>A0ABN3TA16</accession>
<keyword evidence="1" id="KW-0456">Lyase</keyword>
<evidence type="ECO:0000313" key="4">
    <source>
        <dbReference type="Proteomes" id="UP001501666"/>
    </source>
</evidence>
<gene>
    <name evidence="3" type="ORF">GCM10010412_091940</name>
</gene>
<dbReference type="Pfam" id="PF04909">
    <property type="entry name" value="Amidohydro_2"/>
    <property type="match status" value="1"/>
</dbReference>
<keyword evidence="4" id="KW-1185">Reference proteome</keyword>
<sequence>MSRWGMPVIDFHCHFPGPEPTQDRLDAEFEHACGPAKLERLRQNASAYHERVRRARTLPPTQPETRSAEEIAAAWRNEADEVGLTRVVFMSGGGNDRLAQVVAAHPDRFVGFANHQPCAPGAAAELRRSVTELGLSGYKIIAPWVSVPLADHALWPVWEVCEEYGLPVMLHFGPVNGGGGLGHAPNMDPLALHDVAKAFPEVNFVVAHFGCGYPGELLRLGWANANVHVDSSSNHEWTRWMPYELTLKDLFRRFHETFGPERILFGTDSCDFPWGYIRQYADEQIRILDELNMSAGDRELIVAGNAVRLLGLDLPGISTTRQEAA</sequence>
<protein>
    <recommendedName>
        <fullName evidence="2">Amidohydrolase-related domain-containing protein</fullName>
    </recommendedName>
</protein>
<comment type="caution">
    <text evidence="3">The sequence shown here is derived from an EMBL/GenBank/DDBJ whole genome shotgun (WGS) entry which is preliminary data.</text>
</comment>
<dbReference type="EMBL" id="BAAATE010000046">
    <property type="protein sequence ID" value="GAA2697216.1"/>
    <property type="molecule type" value="Genomic_DNA"/>
</dbReference>
<dbReference type="PANTHER" id="PTHR21240">
    <property type="entry name" value="2-AMINO-3-CARBOXYLMUCONATE-6-SEMIALDEHYDE DECARBOXYLASE"/>
    <property type="match status" value="1"/>
</dbReference>
<dbReference type="InterPro" id="IPR032466">
    <property type="entry name" value="Metal_Hydrolase"/>
</dbReference>
<dbReference type="PANTHER" id="PTHR21240:SF28">
    <property type="entry name" value="ISO-OROTATE DECARBOXYLASE (EUROFUNG)"/>
    <property type="match status" value="1"/>
</dbReference>
<organism evidence="3 4">
    <name type="scientific">Nonomuraea recticatena</name>
    <dbReference type="NCBI Taxonomy" id="46178"/>
    <lineage>
        <taxon>Bacteria</taxon>
        <taxon>Bacillati</taxon>
        <taxon>Actinomycetota</taxon>
        <taxon>Actinomycetes</taxon>
        <taxon>Streptosporangiales</taxon>
        <taxon>Streptosporangiaceae</taxon>
        <taxon>Nonomuraea</taxon>
    </lineage>
</organism>
<dbReference type="InterPro" id="IPR006680">
    <property type="entry name" value="Amidohydro-rel"/>
</dbReference>
<evidence type="ECO:0000313" key="3">
    <source>
        <dbReference type="EMBL" id="GAA2697216.1"/>
    </source>
</evidence>
<reference evidence="3 4" key="1">
    <citation type="journal article" date="2019" name="Int. J. Syst. Evol. Microbiol.">
        <title>The Global Catalogue of Microorganisms (GCM) 10K type strain sequencing project: providing services to taxonomists for standard genome sequencing and annotation.</title>
        <authorList>
            <consortium name="The Broad Institute Genomics Platform"/>
            <consortium name="The Broad Institute Genome Sequencing Center for Infectious Disease"/>
            <person name="Wu L."/>
            <person name="Ma J."/>
        </authorList>
    </citation>
    <scope>NUCLEOTIDE SEQUENCE [LARGE SCALE GENOMIC DNA]</scope>
    <source>
        <strain evidence="3 4">JCM 6835</strain>
    </source>
</reference>
<feature type="domain" description="Amidohydrolase-related" evidence="2">
    <location>
        <begin position="9"/>
        <end position="312"/>
    </location>
</feature>
<dbReference type="InterPro" id="IPR032465">
    <property type="entry name" value="ACMSD"/>
</dbReference>
<name>A0ABN3TA16_9ACTN</name>
<dbReference type="SUPFAM" id="SSF51556">
    <property type="entry name" value="Metallo-dependent hydrolases"/>
    <property type="match status" value="1"/>
</dbReference>
<evidence type="ECO:0000256" key="1">
    <source>
        <dbReference type="ARBA" id="ARBA00023239"/>
    </source>
</evidence>